<organism evidence="1 2">
    <name type="scientific">Acinetobacter johnsonii</name>
    <dbReference type="NCBI Taxonomy" id="40214"/>
    <lineage>
        <taxon>Bacteria</taxon>
        <taxon>Pseudomonadati</taxon>
        <taxon>Pseudomonadota</taxon>
        <taxon>Gammaproteobacteria</taxon>
        <taxon>Moraxellales</taxon>
        <taxon>Moraxellaceae</taxon>
        <taxon>Acinetobacter</taxon>
    </lineage>
</organism>
<dbReference type="AlphaFoldDB" id="A0AA42SEC5"/>
<dbReference type="EMBL" id="JAOCCL010000018">
    <property type="protein sequence ID" value="MDH0826565.1"/>
    <property type="molecule type" value="Genomic_DNA"/>
</dbReference>
<gene>
    <name evidence="1" type="ORF">N5C97_08635</name>
</gene>
<name>A0AA42SEC5_ACIJO</name>
<comment type="caution">
    <text evidence="1">The sequence shown here is derived from an EMBL/GenBank/DDBJ whole genome shotgun (WGS) entry which is preliminary data.</text>
</comment>
<dbReference type="RefSeq" id="WP_279678974.1">
    <property type="nucleotide sequence ID" value="NZ_JAOCCL010000018.1"/>
</dbReference>
<reference evidence="1" key="1">
    <citation type="submission" date="2022-09" db="EMBL/GenBank/DDBJ databases">
        <title>Intensive care unit water sources are persistently colonized with multi-drug resistant bacteria and are the site of extensive horizontal gene transfer of antibiotic resistance genes.</title>
        <authorList>
            <person name="Diorio-Toth L."/>
        </authorList>
    </citation>
    <scope>NUCLEOTIDE SEQUENCE</scope>
    <source>
        <strain evidence="1">GD03885</strain>
    </source>
</reference>
<accession>A0AA42SEC5</accession>
<evidence type="ECO:0000313" key="1">
    <source>
        <dbReference type="EMBL" id="MDH0826565.1"/>
    </source>
</evidence>
<proteinExistence type="predicted"/>
<dbReference type="Proteomes" id="UP001160116">
    <property type="component" value="Unassembled WGS sequence"/>
</dbReference>
<evidence type="ECO:0000313" key="2">
    <source>
        <dbReference type="Proteomes" id="UP001160116"/>
    </source>
</evidence>
<sequence>MPLQIISVADIDYRLQDIYMRDVLAIAKMPINFFERQLSQILTTIVGDTADPETKKAINVRHLTAEERYALFLNYLDLTRDQNDLNTNIVVSDFLSGELKDFSRERIFNDNGVSIRHLNGIEVEALEMGCTDTNDWILGAMAITIGCDKIPPIDMPTSIEFCGRMIKSRMTLLEGLEKDEFNDLMAQYLMLQGDQVHLVNIAFDKGIVLERTSKRGTDDAPVRFRPEIAFTGYCKAILSNATRSNTAV</sequence>
<protein>
    <submittedName>
        <fullName evidence="1">Uncharacterized protein</fullName>
    </submittedName>
</protein>